<name>E7AD03_HELFC</name>
<keyword evidence="2" id="KW-1185">Reference proteome</keyword>
<protein>
    <recommendedName>
        <fullName evidence="3">Terminase</fullName>
    </recommendedName>
</protein>
<organism evidence="1 2">
    <name type="scientific">Helicobacter felis (strain ATCC 49179 / CCUG 28539 / NCTC 12436 / CS1)</name>
    <dbReference type="NCBI Taxonomy" id="936155"/>
    <lineage>
        <taxon>Bacteria</taxon>
        <taxon>Pseudomonadati</taxon>
        <taxon>Campylobacterota</taxon>
        <taxon>Epsilonproteobacteria</taxon>
        <taxon>Campylobacterales</taxon>
        <taxon>Helicobacteraceae</taxon>
        <taxon>Helicobacter</taxon>
    </lineage>
</organism>
<evidence type="ECO:0000313" key="2">
    <source>
        <dbReference type="Proteomes" id="UP000007934"/>
    </source>
</evidence>
<accession>E7AD03</accession>
<gene>
    <name evidence="1" type="ordered locus">Hfelis_10370</name>
</gene>
<dbReference type="KEGG" id="hfe:HFELIS_10370"/>
<dbReference type="Pfam" id="PF08822">
    <property type="entry name" value="DUF1804"/>
    <property type="match status" value="1"/>
</dbReference>
<proteinExistence type="predicted"/>
<evidence type="ECO:0000313" key="1">
    <source>
        <dbReference type="EMBL" id="CBY83121.1"/>
    </source>
</evidence>
<sequence length="204" mass="23184">MPAAYKNREEIRAYYETHDTTLKEISEKYGVSYRTLTRWRVAGDWRAKRAIEQVQVEVIRDDLSKQGLNTFLGAKKQEIKQAIRENLKDIDVEPGVLECITEASSEDILLRAMSLHFINKNMLLAAIIARDELLKMLEDAESKKGSALIIAAAEKVAKMFAELKISLYGKESLLPEQSARQNDYSKMTTQELLAIANEKDENST</sequence>
<dbReference type="HOGENOM" id="CLU_094529_1_0_7"/>
<dbReference type="STRING" id="936155.HFELIS_10370"/>
<evidence type="ECO:0008006" key="3">
    <source>
        <dbReference type="Google" id="ProtNLM"/>
    </source>
</evidence>
<reference evidence="1 2" key="1">
    <citation type="journal article" date="2011" name="Genome Biol. Evol.">
        <title>Comparative whole genome sequence analysis of the carcinogenic bacterial model pathogen Helicobacter felis.</title>
        <authorList>
            <person name="Arnold I.C."/>
            <person name="Zigova Z."/>
            <person name="Holden M."/>
            <person name="Lawley T.D."/>
            <person name="Rad R."/>
            <person name="Dougan G."/>
            <person name="Falkow S."/>
            <person name="Bentley S.D."/>
            <person name="Muller A."/>
        </authorList>
    </citation>
    <scope>NUCLEOTIDE SEQUENCE [LARGE SCALE GENOMIC DNA]</scope>
    <source>
        <strain evidence="2">ATCC 49179 / CCUG 28539 / NCTC 12436 / CS1</strain>
    </source>
</reference>
<dbReference type="InterPro" id="IPR014926">
    <property type="entry name" value="Phage_D3112_Orf24"/>
</dbReference>
<dbReference type="Proteomes" id="UP000007934">
    <property type="component" value="Chromosome"/>
</dbReference>
<dbReference type="EMBL" id="FQ670179">
    <property type="protein sequence ID" value="CBY83121.1"/>
    <property type="molecule type" value="Genomic_DNA"/>
</dbReference>
<dbReference type="AlphaFoldDB" id="E7AD03"/>
<dbReference type="eggNOG" id="ENOG5031AE4">
    <property type="taxonomic scope" value="Bacteria"/>
</dbReference>